<dbReference type="InterPro" id="IPR050278">
    <property type="entry name" value="Serine_Prot_S9B/DPPIV"/>
</dbReference>
<dbReference type="InterPro" id="IPR001375">
    <property type="entry name" value="Peptidase_S9_cat"/>
</dbReference>
<dbReference type="Gene3D" id="2.140.10.30">
    <property type="entry name" value="Dipeptidylpeptidase IV, N-terminal domain"/>
    <property type="match status" value="1"/>
</dbReference>
<dbReference type="OMA" id="VTHMTPQ"/>
<keyword evidence="4" id="KW-1185">Reference proteome</keyword>
<dbReference type="InterPro" id="IPR029058">
    <property type="entry name" value="AB_hydrolase_fold"/>
</dbReference>
<name>A0A1X7VTV3_AMPQE</name>
<organism evidence="3">
    <name type="scientific">Amphimedon queenslandica</name>
    <name type="common">Sponge</name>
    <dbReference type="NCBI Taxonomy" id="400682"/>
    <lineage>
        <taxon>Eukaryota</taxon>
        <taxon>Metazoa</taxon>
        <taxon>Porifera</taxon>
        <taxon>Demospongiae</taxon>
        <taxon>Heteroscleromorpha</taxon>
        <taxon>Haplosclerida</taxon>
        <taxon>Niphatidae</taxon>
        <taxon>Amphimedon</taxon>
    </lineage>
</organism>
<proteinExistence type="predicted"/>
<sequence>MAALNWITTSITASKDSFKSCLQACSEAKLECSRFFSYKPREFSFRSKGKEVIFLAPVENIGNNVFSVSADDDTLTRKKLCSPEGRHALTRSEQLLRERMRASGSGITDYKYIPDIDSILVNTGTACSLFSCQDDKQVKSFPSLAGALDYKLCPGNSDILACSYEGDLWLLTTYSNEPIQITNTKALRPQRKVMAGQSSFILQEEFDRYTGYWWDPTSGKDFGKYRILYEEVDETDVEVLHTFNPSSQEIEDYSYPRPGKKNAVAVLKCLEITLDSGSAKFSFETLVLASSISAYLSKWEYFTRLGWLSNGKNIWVQVLDRVQHHLQVLLISADSFVKEGEGKTVFSPFILWKEENPYYWISIKNSSCFEFFPTDDESAIKLLITSEKEGYPHLVQLKCTLPSPREVTSIKAEPILVEKTVEHVTCGNWNVMESEVWLDDKENVVFFEGNKSSCLEKHLYAVDMTNGALPCSDPVQLTPSNYYHDISLSIDNKLFVSCYSNRTTPPAVAVYSYSIKPFGSQLLFHLSDSVELPLDFNPPISFTATASSGETLHGVVYRPTKYQEGKRYPTVLYVYGGPEFQVVKNDFSRFLMKVNQWTTCGFSVVMIDNRGSSNRGKKFESHIQYQMGSVEIEDQVVGLAAAVKAAPCVDAERVAILGWSYGGYMALHGIAKRPDIFKVAVSGAPVTDYRWYDTGYTERYLGVPPLSDRAYEVSSVVNLASKFPDKPGKVLIIHGMNDENVLYTHTSLLIDALIRAGKPYQIQMYNGERHGIRNPTSALHCDAAILQFLLANL</sequence>
<dbReference type="InParanoid" id="A0A1X7VTV3"/>
<dbReference type="GO" id="GO:0008236">
    <property type="term" value="F:serine-type peptidase activity"/>
    <property type="evidence" value="ECO:0007669"/>
    <property type="project" value="InterPro"/>
</dbReference>
<dbReference type="Proteomes" id="UP000007879">
    <property type="component" value="Unassembled WGS sequence"/>
</dbReference>
<reference evidence="3" key="2">
    <citation type="submission" date="2017-05" db="UniProtKB">
        <authorList>
            <consortium name="EnsemblMetazoa"/>
        </authorList>
    </citation>
    <scope>IDENTIFICATION</scope>
</reference>
<dbReference type="FunCoup" id="A0A1X7VTV3">
    <property type="interactions" value="643"/>
</dbReference>
<dbReference type="InterPro" id="IPR002469">
    <property type="entry name" value="Peptidase_S9B_N"/>
</dbReference>
<dbReference type="Pfam" id="PF00326">
    <property type="entry name" value="Peptidase_S9"/>
    <property type="match status" value="1"/>
</dbReference>
<dbReference type="AlphaFoldDB" id="A0A1X7VTV3"/>
<feature type="domain" description="Peptidase S9 prolyl oligopeptidase catalytic" evidence="1">
    <location>
        <begin position="596"/>
        <end position="792"/>
    </location>
</feature>
<dbReference type="Pfam" id="PF00930">
    <property type="entry name" value="DPPIV_N"/>
    <property type="match status" value="1"/>
</dbReference>
<evidence type="ECO:0000259" key="2">
    <source>
        <dbReference type="Pfam" id="PF00930"/>
    </source>
</evidence>
<dbReference type="eggNOG" id="KOG2281">
    <property type="taxonomic scope" value="Eukaryota"/>
</dbReference>
<dbReference type="OrthoDB" id="16520at2759"/>
<dbReference type="PANTHER" id="PTHR11731:SF193">
    <property type="entry name" value="DIPEPTIDYL PEPTIDASE 9"/>
    <property type="match status" value="1"/>
</dbReference>
<dbReference type="EnsemblMetazoa" id="Aqu2.1.43527_001">
    <property type="protein sequence ID" value="Aqu2.1.43527_001"/>
    <property type="gene ID" value="Aqu2.1.43527"/>
</dbReference>
<dbReference type="SUPFAM" id="SSF82171">
    <property type="entry name" value="DPP6 N-terminal domain-like"/>
    <property type="match status" value="1"/>
</dbReference>
<dbReference type="GO" id="GO:0006508">
    <property type="term" value="P:proteolysis"/>
    <property type="evidence" value="ECO:0007669"/>
    <property type="project" value="InterPro"/>
</dbReference>
<reference evidence="4" key="1">
    <citation type="journal article" date="2010" name="Nature">
        <title>The Amphimedon queenslandica genome and the evolution of animal complexity.</title>
        <authorList>
            <person name="Srivastava M."/>
            <person name="Simakov O."/>
            <person name="Chapman J."/>
            <person name="Fahey B."/>
            <person name="Gauthier M.E."/>
            <person name="Mitros T."/>
            <person name="Richards G.S."/>
            <person name="Conaco C."/>
            <person name="Dacre M."/>
            <person name="Hellsten U."/>
            <person name="Larroux C."/>
            <person name="Putnam N.H."/>
            <person name="Stanke M."/>
            <person name="Adamska M."/>
            <person name="Darling A."/>
            <person name="Degnan S.M."/>
            <person name="Oakley T.H."/>
            <person name="Plachetzki D.C."/>
            <person name="Zhai Y."/>
            <person name="Adamski M."/>
            <person name="Calcino A."/>
            <person name="Cummins S.F."/>
            <person name="Goodstein D.M."/>
            <person name="Harris C."/>
            <person name="Jackson D.J."/>
            <person name="Leys S.P."/>
            <person name="Shu S."/>
            <person name="Woodcroft B.J."/>
            <person name="Vervoort M."/>
            <person name="Kosik K.S."/>
            <person name="Manning G."/>
            <person name="Degnan B.M."/>
            <person name="Rokhsar D.S."/>
        </authorList>
    </citation>
    <scope>NUCLEOTIDE SEQUENCE [LARGE SCALE GENOMIC DNA]</scope>
</reference>
<gene>
    <name evidence="3" type="primary">100632393</name>
</gene>
<feature type="domain" description="Dipeptidylpeptidase IV N-terminal" evidence="2">
    <location>
        <begin position="145"/>
        <end position="506"/>
    </location>
</feature>
<dbReference type="EnsemblMetazoa" id="XM_003382877.3">
    <property type="protein sequence ID" value="XP_003382925.1"/>
    <property type="gene ID" value="LOC100632393"/>
</dbReference>
<dbReference type="GO" id="GO:0008239">
    <property type="term" value="F:dipeptidyl-peptidase activity"/>
    <property type="evidence" value="ECO:0007669"/>
    <property type="project" value="TreeGrafter"/>
</dbReference>
<dbReference type="Gene3D" id="3.40.50.1820">
    <property type="entry name" value="alpha/beta hydrolase"/>
    <property type="match status" value="1"/>
</dbReference>
<dbReference type="SUPFAM" id="SSF53474">
    <property type="entry name" value="alpha/beta-Hydrolases"/>
    <property type="match status" value="1"/>
</dbReference>
<protein>
    <submittedName>
        <fullName evidence="3">Uncharacterized protein</fullName>
    </submittedName>
</protein>
<dbReference type="KEGG" id="aqu:100632393"/>
<dbReference type="PANTHER" id="PTHR11731">
    <property type="entry name" value="PROTEASE FAMILY S9B,C DIPEPTIDYL-PEPTIDASE IV-RELATED"/>
    <property type="match status" value="1"/>
</dbReference>
<evidence type="ECO:0000259" key="1">
    <source>
        <dbReference type="Pfam" id="PF00326"/>
    </source>
</evidence>
<accession>A0A1X7VTV3</accession>
<evidence type="ECO:0000313" key="3">
    <source>
        <dbReference type="EnsemblMetazoa" id="Aqu2.1.43527_001"/>
    </source>
</evidence>
<evidence type="ECO:0000313" key="4">
    <source>
        <dbReference type="Proteomes" id="UP000007879"/>
    </source>
</evidence>